<dbReference type="PROSITE" id="PS50977">
    <property type="entry name" value="HTH_TETR_2"/>
    <property type="match status" value="1"/>
</dbReference>
<reference evidence="4" key="2">
    <citation type="submission" date="2021-04" db="EMBL/GenBank/DDBJ databases">
        <authorList>
            <person name="Gilroy R."/>
        </authorList>
    </citation>
    <scope>NUCLEOTIDE SEQUENCE</scope>
    <source>
        <strain evidence="4">ChiBcec16_6824</strain>
    </source>
</reference>
<evidence type="ECO:0000256" key="2">
    <source>
        <dbReference type="PROSITE-ProRule" id="PRU00335"/>
    </source>
</evidence>
<dbReference type="AlphaFoldDB" id="A0A9D1YA00"/>
<dbReference type="EMBL" id="DXDX01000182">
    <property type="protein sequence ID" value="HIY22224.1"/>
    <property type="molecule type" value="Genomic_DNA"/>
</dbReference>
<organism evidence="4 5">
    <name type="scientific">Candidatus Flavonifractor merdigallinarum</name>
    <dbReference type="NCBI Taxonomy" id="2838589"/>
    <lineage>
        <taxon>Bacteria</taxon>
        <taxon>Bacillati</taxon>
        <taxon>Bacillota</taxon>
        <taxon>Clostridia</taxon>
        <taxon>Eubacteriales</taxon>
        <taxon>Oscillospiraceae</taxon>
        <taxon>Flavonifractor</taxon>
    </lineage>
</organism>
<feature type="domain" description="HTH tetR-type" evidence="3">
    <location>
        <begin position="8"/>
        <end position="68"/>
    </location>
</feature>
<evidence type="ECO:0000313" key="4">
    <source>
        <dbReference type="EMBL" id="HIY22224.1"/>
    </source>
</evidence>
<dbReference type="InterPro" id="IPR001647">
    <property type="entry name" value="HTH_TetR"/>
</dbReference>
<dbReference type="PANTHER" id="PTHR43479">
    <property type="entry name" value="ACREF/ENVCD OPERON REPRESSOR-RELATED"/>
    <property type="match status" value="1"/>
</dbReference>
<dbReference type="InterPro" id="IPR009057">
    <property type="entry name" value="Homeodomain-like_sf"/>
</dbReference>
<sequence length="190" mass="22291">MKQAELSQRRKEQLASALKKRMEHKPLQKITIQELADDCGINRYTFYYHFRDVYDLLRWTFCQEVLSLLEREEGGWEEGVRQFLHYVRDNAAVCRCAINSLGQDALRELLQRETRAGMRRYLLEQRGNCQTSEAYLNFLTGFYVEALTGAVLEWIQQDMALPEETLLRYLSLTLEGNARAAFQRAQREGV</sequence>
<evidence type="ECO:0000259" key="3">
    <source>
        <dbReference type="PROSITE" id="PS50977"/>
    </source>
</evidence>
<dbReference type="Pfam" id="PF14278">
    <property type="entry name" value="TetR_C_8"/>
    <property type="match status" value="1"/>
</dbReference>
<dbReference type="GO" id="GO:0003677">
    <property type="term" value="F:DNA binding"/>
    <property type="evidence" value="ECO:0007669"/>
    <property type="project" value="UniProtKB-UniRule"/>
</dbReference>
<dbReference type="Gene3D" id="1.10.357.10">
    <property type="entry name" value="Tetracycline Repressor, domain 2"/>
    <property type="match status" value="1"/>
</dbReference>
<comment type="caution">
    <text evidence="4">The sequence shown here is derived from an EMBL/GenBank/DDBJ whole genome shotgun (WGS) entry which is preliminary data.</text>
</comment>
<dbReference type="PANTHER" id="PTHR43479:SF7">
    <property type="entry name" value="TETR-FAMILY TRANSCRIPTIONAL REGULATOR"/>
    <property type="match status" value="1"/>
</dbReference>
<reference evidence="4" key="1">
    <citation type="journal article" date="2021" name="PeerJ">
        <title>Extensive microbial diversity within the chicken gut microbiome revealed by metagenomics and culture.</title>
        <authorList>
            <person name="Gilroy R."/>
            <person name="Ravi A."/>
            <person name="Getino M."/>
            <person name="Pursley I."/>
            <person name="Horton D.L."/>
            <person name="Alikhan N.F."/>
            <person name="Baker D."/>
            <person name="Gharbi K."/>
            <person name="Hall N."/>
            <person name="Watson M."/>
            <person name="Adriaenssens E.M."/>
            <person name="Foster-Nyarko E."/>
            <person name="Jarju S."/>
            <person name="Secka A."/>
            <person name="Antonio M."/>
            <person name="Oren A."/>
            <person name="Chaudhuri R.R."/>
            <person name="La Ragione R."/>
            <person name="Hildebrand F."/>
            <person name="Pallen M.J."/>
        </authorList>
    </citation>
    <scope>NUCLEOTIDE SEQUENCE</scope>
    <source>
        <strain evidence="4">ChiBcec16_6824</strain>
    </source>
</reference>
<name>A0A9D1YA00_9FIRM</name>
<evidence type="ECO:0000313" key="5">
    <source>
        <dbReference type="Proteomes" id="UP000823868"/>
    </source>
</evidence>
<keyword evidence="1 2" id="KW-0238">DNA-binding</keyword>
<dbReference type="SUPFAM" id="SSF46689">
    <property type="entry name" value="Homeodomain-like"/>
    <property type="match status" value="1"/>
</dbReference>
<protein>
    <submittedName>
        <fullName evidence="4">TetR family transcriptional regulator C-terminal domain-containing protein</fullName>
    </submittedName>
</protein>
<dbReference type="InterPro" id="IPR050624">
    <property type="entry name" value="HTH-type_Tx_Regulator"/>
</dbReference>
<feature type="DNA-binding region" description="H-T-H motif" evidence="2">
    <location>
        <begin position="31"/>
        <end position="50"/>
    </location>
</feature>
<dbReference type="InterPro" id="IPR039532">
    <property type="entry name" value="TetR_C_Firmicutes"/>
</dbReference>
<proteinExistence type="predicted"/>
<accession>A0A9D1YA00</accession>
<dbReference type="Proteomes" id="UP000823868">
    <property type="component" value="Unassembled WGS sequence"/>
</dbReference>
<evidence type="ECO:0000256" key="1">
    <source>
        <dbReference type="ARBA" id="ARBA00023125"/>
    </source>
</evidence>
<gene>
    <name evidence="4" type="ORF">H9841_10050</name>
</gene>